<dbReference type="PANTHER" id="PTHR13142">
    <property type="entry name" value="INNER CENTROMERE PROTEIN"/>
    <property type="match status" value="1"/>
</dbReference>
<dbReference type="InterPro" id="IPR005635">
    <property type="entry name" value="Inner_centromere_prot_ARK-bd"/>
</dbReference>
<feature type="compositionally biased region" description="Acidic residues" evidence="8">
    <location>
        <begin position="1175"/>
        <end position="1185"/>
    </location>
</feature>
<feature type="compositionally biased region" description="Polar residues" evidence="8">
    <location>
        <begin position="168"/>
        <end position="179"/>
    </location>
</feature>
<evidence type="ECO:0000256" key="3">
    <source>
        <dbReference type="ARBA" id="ARBA00010042"/>
    </source>
</evidence>
<reference evidence="10 11" key="1">
    <citation type="submission" date="2017-06" db="EMBL/GenBank/DDBJ databases">
        <title>Ant-infecting Ophiocordyceps genomes reveal a high diversity of potential behavioral manipulation genes and a possible major role for enterotoxins.</title>
        <authorList>
            <person name="De Bekker C."/>
            <person name="Evans H.C."/>
            <person name="Brachmann A."/>
            <person name="Hughes D.P."/>
        </authorList>
    </citation>
    <scope>NUCLEOTIDE SEQUENCE [LARGE SCALE GENOMIC DNA]</scope>
    <source>
        <strain evidence="10 11">Map16</strain>
    </source>
</reference>
<keyword evidence="4" id="KW-0963">Cytoplasm</keyword>
<feature type="compositionally biased region" description="Acidic residues" evidence="8">
    <location>
        <begin position="732"/>
        <end position="741"/>
    </location>
</feature>
<keyword evidence="6" id="KW-0206">Cytoskeleton</keyword>
<keyword evidence="11" id="KW-1185">Reference proteome</keyword>
<dbReference type="Proteomes" id="UP000226431">
    <property type="component" value="Unassembled WGS sequence"/>
</dbReference>
<feature type="domain" description="Inner centromere protein ARK-binding" evidence="9">
    <location>
        <begin position="1173"/>
        <end position="1228"/>
    </location>
</feature>
<evidence type="ECO:0000256" key="2">
    <source>
        <dbReference type="ARBA" id="ARBA00004186"/>
    </source>
</evidence>
<evidence type="ECO:0000256" key="4">
    <source>
        <dbReference type="ARBA" id="ARBA00022490"/>
    </source>
</evidence>
<name>A0A2C5ZH37_9HYPO</name>
<feature type="compositionally biased region" description="Basic residues" evidence="8">
    <location>
        <begin position="69"/>
        <end position="80"/>
    </location>
</feature>
<feature type="compositionally biased region" description="Basic and acidic residues" evidence="8">
    <location>
        <begin position="645"/>
        <end position="693"/>
    </location>
</feature>
<feature type="compositionally biased region" description="Acidic residues" evidence="8">
    <location>
        <begin position="429"/>
        <end position="439"/>
    </location>
</feature>
<feature type="compositionally biased region" description="Basic and acidic residues" evidence="8">
    <location>
        <begin position="996"/>
        <end position="1006"/>
    </location>
</feature>
<evidence type="ECO:0000313" key="11">
    <source>
        <dbReference type="Proteomes" id="UP000226431"/>
    </source>
</evidence>
<comment type="subcellular location">
    <subcellularLocation>
        <location evidence="2">Cytoplasm</location>
        <location evidence="2">Cytoskeleton</location>
        <location evidence="2">Spindle</location>
    </subcellularLocation>
    <subcellularLocation>
        <location evidence="1">Nucleus</location>
    </subcellularLocation>
</comment>
<feature type="compositionally biased region" description="Basic and acidic residues" evidence="8">
    <location>
        <begin position="224"/>
        <end position="233"/>
    </location>
</feature>
<protein>
    <recommendedName>
        <fullName evidence="9">Inner centromere protein ARK-binding domain-containing protein</fullName>
    </recommendedName>
</protein>
<comment type="similarity">
    <text evidence="3">Belongs to the INCENP family.</text>
</comment>
<accession>A0A2C5ZH37</accession>
<feature type="compositionally biased region" description="Basic and acidic residues" evidence="8">
    <location>
        <begin position="913"/>
        <end position="925"/>
    </location>
</feature>
<dbReference type="GO" id="GO:0007059">
    <property type="term" value="P:chromosome segregation"/>
    <property type="evidence" value="ECO:0007669"/>
    <property type="project" value="UniProtKB-KW"/>
</dbReference>
<evidence type="ECO:0000313" key="10">
    <source>
        <dbReference type="EMBL" id="PHH80337.1"/>
    </source>
</evidence>
<feature type="compositionally biased region" description="Acidic residues" evidence="8">
    <location>
        <begin position="198"/>
        <end position="217"/>
    </location>
</feature>
<keyword evidence="5" id="KW-0159">Chromosome partition</keyword>
<feature type="region of interest" description="Disordered" evidence="8">
    <location>
        <begin position="620"/>
        <end position="1091"/>
    </location>
</feature>
<evidence type="ECO:0000256" key="5">
    <source>
        <dbReference type="ARBA" id="ARBA00022829"/>
    </source>
</evidence>
<feature type="region of interest" description="Disordered" evidence="8">
    <location>
        <begin position="157"/>
        <end position="376"/>
    </location>
</feature>
<gene>
    <name evidence="10" type="ORF">CDD80_1976</name>
</gene>
<evidence type="ECO:0000259" key="9">
    <source>
        <dbReference type="Pfam" id="PF03941"/>
    </source>
</evidence>
<sequence>MAAMRGPRTKVGNPSWIADERSFALKIVGSEAEEFSYSARNELDWLNEHMAGIFDENETNFAEAFKTPGKLRGKTPRTGKKANELESRVPLSDVFAPKPKESLKSASPIKETRIPRSPAKLALARTTASPAKQTIPTSLVIDSGFFGSQDVAALGAHEDVTRGDVPQSPHQRTQGSTETIIPAQRSPFRAAAPQSSSAEEEAMDQSSDSDEDEEMPDSDGFQQHQHEGDKDLDAPATSPLASHPAAHTSQTEGEHQTHDTNAQAQQAEQVSDDFRSPSDGSSPIRPVVRKSSLTFASLPAREPLTAGKKTSMGTRTSRTSHLDNIRSSYYNRTTGGKSLGNLTQANQDEMGTGDEMDIDEGPRDKATDEQDNVPLNHTKTYTQRLQDQINMLGKPNAQPLQQHKLVAKKTVSLKEDTAVQSTPGAFPGPDDDGDDDDWIEPPASVAGTVKGTSVLPKCHSPNKMEAFLDKDPIEQPNFRAAGRGVEQEDKDGGVAGQVSTAPERVESALDEAGADGQPGVDPEVQSLKLAASASNPESRGASGSVRVYTPSKSPSRSFRDSPLKQVKNKLSSILKSSRGLLASSAAVSAEGKSSIVSPSVVRPGLYTTASTESVIIRAQEEVRDVHTQEEQSGSPERPVARRTRASTEREKEEKRREKEAKRMEAQNDKLEKAREKEREKALVYNREQERIAAMERQVSSKKGEVRTASKETLKPTRISPRRAKQVESESQPADDDVEMEDAAPAPQPAPAPQSIGAGQASRGKEAKRPVRPAKEALSKAKQAPTVIRVNTGSQHSQLHTTNRLSTASHDTAGSSNLQSQSRLLNKSSKASLHAKSSTSNMRAPSSVNRPRAMDLAAKKKEVEEREAQRRRDNRAEMERKRAEEDQRKQERFRRQETERQKQHGGDLASEGKTPAERRAALERAKQTRAPPPAVRSQPNGPPDSTIGEKAAPTASSARGEAGRSQSRTAYRSQDETNRLVSAVLSSTSKTGAKRGFGPDRTDENQAKRAPSRGGPSYQANEAKRRRTSEMFDDDAEIDHSRNIKGPPVRPSGGFKKVGSPAKLADNLRQTDTGMQDMLPKPTYGYTNASQSHSASRDLFKATVTSQHHGQAKAAHPLDMAQISKGGIPFAPNNSLAYKTPARPGANAVIKSAVKSAARSSPRFQNGESIELPEIQTDDEDEDDDEANGMNVAAWADSPDLRRALMRQETMDPSQIFGPPAPLNMEEVFNKNKERWHKFRARTSSANWGGADRLTEEDIRRDLAARDKLRREGGWSYEMSKEMI</sequence>
<dbReference type="STRING" id="2004952.A0A2C5ZH37"/>
<dbReference type="Pfam" id="PF03941">
    <property type="entry name" value="INCENP_ARK-bind"/>
    <property type="match status" value="1"/>
</dbReference>
<feature type="compositionally biased region" description="Low complexity" evidence="8">
    <location>
        <begin position="814"/>
        <end position="839"/>
    </location>
</feature>
<feature type="compositionally biased region" description="Basic and acidic residues" evidence="8">
    <location>
        <begin position="762"/>
        <end position="778"/>
    </location>
</feature>
<evidence type="ECO:0000256" key="6">
    <source>
        <dbReference type="ARBA" id="ARBA00023212"/>
    </source>
</evidence>
<dbReference type="OrthoDB" id="6123at2759"/>
<keyword evidence="7" id="KW-0539">Nucleus</keyword>
<organism evidence="10 11">
    <name type="scientific">Ophiocordyceps camponoti-rufipedis</name>
    <dbReference type="NCBI Taxonomy" id="2004952"/>
    <lineage>
        <taxon>Eukaryota</taxon>
        <taxon>Fungi</taxon>
        <taxon>Dikarya</taxon>
        <taxon>Ascomycota</taxon>
        <taxon>Pezizomycotina</taxon>
        <taxon>Sordariomycetes</taxon>
        <taxon>Hypocreomycetidae</taxon>
        <taxon>Hypocreales</taxon>
        <taxon>Ophiocordycipitaceae</taxon>
        <taxon>Ophiocordyceps</taxon>
    </lineage>
</organism>
<dbReference type="GO" id="GO:0005634">
    <property type="term" value="C:nucleus"/>
    <property type="evidence" value="ECO:0007669"/>
    <property type="project" value="UniProtKB-SubCell"/>
</dbReference>
<evidence type="ECO:0000256" key="8">
    <source>
        <dbReference type="SAM" id="MobiDB-lite"/>
    </source>
</evidence>
<dbReference type="PANTHER" id="PTHR13142:SF1">
    <property type="entry name" value="INNER CENTROMERE PROTEIN"/>
    <property type="match status" value="1"/>
</dbReference>
<comment type="caution">
    <text evidence="10">The sequence shown here is derived from an EMBL/GenBank/DDBJ whole genome shotgun (WGS) entry which is preliminary data.</text>
</comment>
<dbReference type="EMBL" id="NJES01000019">
    <property type="protein sequence ID" value="PHH80337.1"/>
    <property type="molecule type" value="Genomic_DNA"/>
</dbReference>
<feature type="region of interest" description="Disordered" evidence="8">
    <location>
        <begin position="414"/>
        <end position="565"/>
    </location>
</feature>
<feature type="region of interest" description="Disordered" evidence="8">
    <location>
        <begin position="66"/>
        <end position="134"/>
    </location>
</feature>
<feature type="compositionally biased region" description="Polar residues" evidence="8">
    <location>
        <begin position="259"/>
        <end position="269"/>
    </location>
</feature>
<feature type="compositionally biased region" description="Polar residues" evidence="8">
    <location>
        <begin position="1157"/>
        <end position="1167"/>
    </location>
</feature>
<feature type="compositionally biased region" description="Basic and acidic residues" evidence="8">
    <location>
        <begin position="856"/>
        <end position="904"/>
    </location>
</feature>
<feature type="compositionally biased region" description="Polar residues" evidence="8">
    <location>
        <begin position="325"/>
        <end position="349"/>
    </location>
</feature>
<evidence type="ECO:0000256" key="1">
    <source>
        <dbReference type="ARBA" id="ARBA00004123"/>
    </source>
</evidence>
<evidence type="ECO:0000256" key="7">
    <source>
        <dbReference type="ARBA" id="ARBA00023242"/>
    </source>
</evidence>
<proteinExistence type="inferred from homology"/>
<dbReference type="GO" id="GO:0005819">
    <property type="term" value="C:spindle"/>
    <property type="evidence" value="ECO:0007669"/>
    <property type="project" value="UniProtKB-SubCell"/>
</dbReference>
<feature type="compositionally biased region" description="Basic and acidic residues" evidence="8">
    <location>
        <begin position="701"/>
        <end position="714"/>
    </location>
</feature>
<feature type="compositionally biased region" description="Basic and acidic residues" evidence="8">
    <location>
        <begin position="620"/>
        <end position="629"/>
    </location>
</feature>
<feature type="compositionally biased region" description="Polar residues" evidence="8">
    <location>
        <begin position="788"/>
        <end position="813"/>
    </location>
</feature>
<feature type="region of interest" description="Disordered" evidence="8">
    <location>
        <begin position="1156"/>
        <end position="1185"/>
    </location>
</feature>